<dbReference type="AlphaFoldDB" id="A0A0R3RNG2"/>
<organism evidence="1 2">
    <name type="scientific">Elaeophora elaphi</name>
    <dbReference type="NCBI Taxonomy" id="1147741"/>
    <lineage>
        <taxon>Eukaryota</taxon>
        <taxon>Metazoa</taxon>
        <taxon>Ecdysozoa</taxon>
        <taxon>Nematoda</taxon>
        <taxon>Chromadorea</taxon>
        <taxon>Rhabditida</taxon>
        <taxon>Spirurina</taxon>
        <taxon>Spiruromorpha</taxon>
        <taxon>Filarioidea</taxon>
        <taxon>Onchocercidae</taxon>
        <taxon>Elaeophora</taxon>
    </lineage>
</organism>
<accession>A0A0R3RNG2</accession>
<dbReference type="WBParaSite" id="EEL_0000302201-mRNA-1">
    <property type="protein sequence ID" value="EEL_0000302201-mRNA-1"/>
    <property type="gene ID" value="EEL_0000302201"/>
</dbReference>
<protein>
    <submittedName>
        <fullName evidence="2">Uncharacterized protein</fullName>
    </submittedName>
</protein>
<proteinExistence type="predicted"/>
<dbReference type="STRING" id="1147741.A0A0R3RNG2"/>
<sequence length="107" mass="12263">MHRASNSARFRSPDGLKSSIFKAIRNVGSEKTASKMFPFVVETNIEDESENIQCPFAKIDDELEIGDFRIFANSEINEAEKPIQKLQEKNQNENEMWILVLTKHSFG</sequence>
<keyword evidence="1" id="KW-1185">Reference proteome</keyword>
<evidence type="ECO:0000313" key="2">
    <source>
        <dbReference type="WBParaSite" id="EEL_0000302201-mRNA-1"/>
    </source>
</evidence>
<evidence type="ECO:0000313" key="1">
    <source>
        <dbReference type="Proteomes" id="UP000050640"/>
    </source>
</evidence>
<name>A0A0R3RNG2_9BILA</name>
<reference evidence="2" key="1">
    <citation type="submission" date="2017-02" db="UniProtKB">
        <authorList>
            <consortium name="WormBaseParasite"/>
        </authorList>
    </citation>
    <scope>IDENTIFICATION</scope>
</reference>
<dbReference type="Proteomes" id="UP000050640">
    <property type="component" value="Unplaced"/>
</dbReference>